<evidence type="ECO:0000256" key="2">
    <source>
        <dbReference type="SAM" id="Phobius"/>
    </source>
</evidence>
<keyword evidence="1" id="KW-0175">Coiled coil</keyword>
<dbReference type="RefSeq" id="WP_111373918.1">
    <property type="nucleotide sequence ID" value="NZ_CP029480.1"/>
</dbReference>
<dbReference type="AlphaFoldDB" id="A0A2Z4GH79"/>
<keyword evidence="2" id="KW-1133">Transmembrane helix</keyword>
<gene>
    <name evidence="3" type="ORF">DJ013_21140</name>
</gene>
<name>A0A2Z4GH79_9BACT</name>
<evidence type="ECO:0000256" key="1">
    <source>
        <dbReference type="SAM" id="Coils"/>
    </source>
</evidence>
<reference evidence="3 4" key="1">
    <citation type="submission" date="2018-05" db="EMBL/GenBank/DDBJ databases">
        <title>Complete genome sequence of Arcticibacterium luteifluviistationis SM1504T, a cytophagaceae bacterium isolated from Arctic surface seawater.</title>
        <authorList>
            <person name="Li Y."/>
            <person name="Qin Q.-L."/>
        </authorList>
    </citation>
    <scope>NUCLEOTIDE SEQUENCE [LARGE SCALE GENOMIC DNA]</scope>
    <source>
        <strain evidence="3 4">SM1504</strain>
    </source>
</reference>
<dbReference type="EMBL" id="CP029480">
    <property type="protein sequence ID" value="AWW00552.1"/>
    <property type="molecule type" value="Genomic_DNA"/>
</dbReference>
<organism evidence="3 4">
    <name type="scientific">Arcticibacterium luteifluviistationis</name>
    <dbReference type="NCBI Taxonomy" id="1784714"/>
    <lineage>
        <taxon>Bacteria</taxon>
        <taxon>Pseudomonadati</taxon>
        <taxon>Bacteroidota</taxon>
        <taxon>Cytophagia</taxon>
        <taxon>Cytophagales</taxon>
        <taxon>Leadbetterellaceae</taxon>
        <taxon>Arcticibacterium</taxon>
    </lineage>
</organism>
<proteinExistence type="predicted"/>
<keyword evidence="2" id="KW-0472">Membrane</keyword>
<sequence>MHSDYILQNITLLLEAINESFRGKKAEIAEIEEALNLLDKEVLEKLSKQSPDKILKYISQKVDLKLKIEELKQKKEITIWHLFKSLMPFLAPIAAAFVGLLIGVNLPNTSNLKIEYDQKLENMMILEALDIRPKNKRNEKLNDLIELGIIEHHREKVKELVNLTTETDSIEIVSPNRVWSGDSTVFNEGELVKPSK</sequence>
<feature type="transmembrane region" description="Helical" evidence="2">
    <location>
        <begin position="82"/>
        <end position="104"/>
    </location>
</feature>
<keyword evidence="4" id="KW-1185">Reference proteome</keyword>
<feature type="coiled-coil region" evidence="1">
    <location>
        <begin position="14"/>
        <end position="74"/>
    </location>
</feature>
<dbReference type="Proteomes" id="UP000249873">
    <property type="component" value="Chromosome"/>
</dbReference>
<evidence type="ECO:0000313" key="3">
    <source>
        <dbReference type="EMBL" id="AWW00552.1"/>
    </source>
</evidence>
<protein>
    <submittedName>
        <fullName evidence="3">Uncharacterized protein</fullName>
    </submittedName>
</protein>
<dbReference type="KEGG" id="als:DJ013_21140"/>
<keyword evidence="2" id="KW-0812">Transmembrane</keyword>
<accession>A0A2Z4GH79</accession>
<evidence type="ECO:0000313" key="4">
    <source>
        <dbReference type="Proteomes" id="UP000249873"/>
    </source>
</evidence>